<feature type="region of interest" description="Disordered" evidence="3">
    <location>
        <begin position="270"/>
        <end position="312"/>
    </location>
</feature>
<evidence type="ECO:0000256" key="3">
    <source>
        <dbReference type="SAM" id="MobiDB-lite"/>
    </source>
</evidence>
<dbReference type="InterPro" id="IPR036028">
    <property type="entry name" value="SH3-like_dom_sf"/>
</dbReference>
<feature type="region of interest" description="Disordered" evidence="3">
    <location>
        <begin position="57"/>
        <end position="96"/>
    </location>
</feature>
<feature type="compositionally biased region" description="Low complexity" evidence="3">
    <location>
        <begin position="57"/>
        <end position="66"/>
    </location>
</feature>
<evidence type="ECO:0000313" key="5">
    <source>
        <dbReference type="EMBL" id="CAK0894514.1"/>
    </source>
</evidence>
<feature type="compositionally biased region" description="Polar residues" evidence="3">
    <location>
        <begin position="280"/>
        <end position="291"/>
    </location>
</feature>
<reference evidence="5" key="1">
    <citation type="submission" date="2023-10" db="EMBL/GenBank/DDBJ databases">
        <authorList>
            <person name="Chen Y."/>
            <person name="Shah S."/>
            <person name="Dougan E. K."/>
            <person name="Thang M."/>
            <person name="Chan C."/>
        </authorList>
    </citation>
    <scope>NUCLEOTIDE SEQUENCE [LARGE SCALE GENOMIC DNA]</scope>
</reference>
<dbReference type="Proteomes" id="UP001189429">
    <property type="component" value="Unassembled WGS sequence"/>
</dbReference>
<dbReference type="Gene3D" id="2.30.30.40">
    <property type="entry name" value="SH3 Domains"/>
    <property type="match status" value="1"/>
</dbReference>
<keyword evidence="1 2" id="KW-0728">SH3 domain</keyword>
<sequence>MFDCSTSIGDPFAAAAGAPPAIFSAAPSGAEIDTDSPNSVFDEASHDVVSFVPADSSSDFASDAVPLNSSEGARWPAQARKAGGGKGGSGPELSGELDRVSRELSQLLRHRGVDGMDADGFAPLTAVIDNMRCRPSPEQVEMVVSISMRADGAARFQLRQDAGSSSRRVTSGADRKCVPTEFQGEMVEEDEDHGVSKMNFDHSSYGDEYISLRAGSPLVQHRSRPEESGWAYGRSDGRQGWFPAVAFAPMVKDLTDANCRLGRLEAELSEERGGAAPRSSGRSRTCANGSRPQAAPRSSPWTSDPCRPDSGAAKRGVVHAAQIAWGWIGWCRRIAMHRWAHRRCGARLQAAGGRGWAFRAPRWNVRPRARAIPRGRH</sequence>
<dbReference type="InterPro" id="IPR001452">
    <property type="entry name" value="SH3_domain"/>
</dbReference>
<evidence type="ECO:0000256" key="1">
    <source>
        <dbReference type="ARBA" id="ARBA00022443"/>
    </source>
</evidence>
<feature type="domain" description="SH3" evidence="4">
    <location>
        <begin position="189"/>
        <end position="252"/>
    </location>
</feature>
<comment type="caution">
    <text evidence="5">The sequence shown here is derived from an EMBL/GenBank/DDBJ whole genome shotgun (WGS) entry which is preliminary data.</text>
</comment>
<evidence type="ECO:0000313" key="6">
    <source>
        <dbReference type="Proteomes" id="UP001189429"/>
    </source>
</evidence>
<dbReference type="EMBL" id="CAUYUJ010019910">
    <property type="protein sequence ID" value="CAK0894514.1"/>
    <property type="molecule type" value="Genomic_DNA"/>
</dbReference>
<name>A0ABN9X8W0_9DINO</name>
<organism evidence="5 6">
    <name type="scientific">Prorocentrum cordatum</name>
    <dbReference type="NCBI Taxonomy" id="2364126"/>
    <lineage>
        <taxon>Eukaryota</taxon>
        <taxon>Sar</taxon>
        <taxon>Alveolata</taxon>
        <taxon>Dinophyceae</taxon>
        <taxon>Prorocentrales</taxon>
        <taxon>Prorocentraceae</taxon>
        <taxon>Prorocentrum</taxon>
    </lineage>
</organism>
<evidence type="ECO:0000259" key="4">
    <source>
        <dbReference type="PROSITE" id="PS50002"/>
    </source>
</evidence>
<gene>
    <name evidence="5" type="ORF">PCOR1329_LOCUS73546</name>
</gene>
<accession>A0ABN9X8W0</accession>
<proteinExistence type="predicted"/>
<protein>
    <recommendedName>
        <fullName evidence="4">SH3 domain-containing protein</fullName>
    </recommendedName>
</protein>
<dbReference type="SUPFAM" id="SSF50044">
    <property type="entry name" value="SH3-domain"/>
    <property type="match status" value="1"/>
</dbReference>
<dbReference type="PROSITE" id="PS50002">
    <property type="entry name" value="SH3"/>
    <property type="match status" value="1"/>
</dbReference>
<evidence type="ECO:0000256" key="2">
    <source>
        <dbReference type="PROSITE-ProRule" id="PRU00192"/>
    </source>
</evidence>
<keyword evidence="6" id="KW-1185">Reference proteome</keyword>